<comment type="caution">
    <text evidence="1">The sequence shown here is derived from an EMBL/GenBank/DDBJ whole genome shotgun (WGS) entry which is preliminary data.</text>
</comment>
<name>A0ACB8X5S0_9TELE</name>
<reference evidence="1" key="1">
    <citation type="submission" date="2022-04" db="EMBL/GenBank/DDBJ databases">
        <title>Jade perch genome.</title>
        <authorList>
            <person name="Chao B."/>
        </authorList>
    </citation>
    <scope>NUCLEOTIDE SEQUENCE</scope>
    <source>
        <strain evidence="1">CB-2022</strain>
    </source>
</reference>
<organism evidence="1 2">
    <name type="scientific">Scortum barcoo</name>
    <name type="common">barcoo grunter</name>
    <dbReference type="NCBI Taxonomy" id="214431"/>
    <lineage>
        <taxon>Eukaryota</taxon>
        <taxon>Metazoa</taxon>
        <taxon>Chordata</taxon>
        <taxon>Craniata</taxon>
        <taxon>Vertebrata</taxon>
        <taxon>Euteleostomi</taxon>
        <taxon>Actinopterygii</taxon>
        <taxon>Neopterygii</taxon>
        <taxon>Teleostei</taxon>
        <taxon>Neoteleostei</taxon>
        <taxon>Acanthomorphata</taxon>
        <taxon>Eupercaria</taxon>
        <taxon>Centrarchiformes</taxon>
        <taxon>Terapontoidei</taxon>
        <taxon>Terapontidae</taxon>
        <taxon>Scortum</taxon>
    </lineage>
</organism>
<proteinExistence type="predicted"/>
<sequence>PGNSPSRVSSSSPAVDSSTEHLLQKKQHTSSSLLRNPDVSSYGSTPRSPSTLPRNYVTTAGASSLDSQLDNLMMQQSDVERKKEVFLDHLRQKYSHHAAFIMGHQDRMREQLKSPWPSESPPCVGGLGLAEQQDSLASEPMSDGEALPATVPFTRGCKARASLPVGRSSQARESLLGVLYLQYGEETKQVRMPAEISSQDALRALFVTAFPHQLTMKMLQSPNMAIYIKDNNRNVYYDLEDIRNITSHSCLKVYHKDAAHVFNRYARPVTTEGRISKEVLYGSHSPVHTLSSSSRSTRPSLQGSMSPPMVRSMPSSPSRRVYGGGNTGVGVVDAGSATLPRDRLPGTGRSSAPCTSSSAILERRDVKPDEDAGSSKSMALVVCGEGGPYYPDSYSSSLQDGGGGRLSIASSQCSAPPSLTADMVDAGVTGIPGGLQQYRASIKPLMGYGESMEHQTRSLHRQKSRKYGESQLPPLGTKTPPPSPHRVNEVRMIEGQIIGGVGLVSPERMSPIRRSLRRDGNGATVEIVNRTRGSGSSSSTSSVFVDSPLGQPERLFQCDGTASNNQSERIKAMEEQIASLAGLVHHALSMGPDIPGVKEAVRSVTFDPTFIPLSQQHLMQQQVNETAGPKHLNQRPGVSSEPQNPTTLIDSFSPTPLALQAPPTDSGLQQSLVLAKRNVYELRQQLMQLRHLQLSNQESVSSMLRMAGQELVVLMYDRLAQSEEAASRRRCEMEEERIHYLATEERILTQLSELEDYVDHLQRSSASCPGQLPITLRDVEEGAVNLRRVGEALAILKGEFPELQLKMRSVLRLEVEAVRFLKEEPHKMDSMLKRVKALTEALSSLRRCVSESATTRSAQVEPLKVMETDQGPLKTQSPQSSPKPQPRSLVRPPLPTPFLSGSQAEVSLAGSASPVMARRMKSTAATVIQPSHHHPSPPLTPTHGRDSPTVAKVSPCSREGSPALQKRVGLLLSDGNSQPTPTQESHTDQTTIKYTQTLTEVSFQSSRHLSLVCETLSVCPPQTSVETSNRNQPSTSQATQPASSDSSQPLPLNTTDFDKVLQEAQASLMKSIPDLNVSDTKESRSVSASEQMTSSASKTGQDTPLDLTLQASEQPAPHSDIQEDTPPKLSDDVDSSQLMPPDTAPPSASPSAPSDPSLAPPSAPPSASPSTERSSRPHMEKPRRSSVDKEMKQSPDRAGKSPPPPPRRFHPVRSGLTTSRSGEGISTTRKEPVGAQDEGEKEKEVPVVPQAKPPRQPPEVKPKPHICAPAPLTGPISTPTAPSVHREDEEEEEEEDNTFMKELQVFQKCTMRDVESRTVAELQSRYIQPEVSTERANKSNLPGGNKQWGGEMMTSQTSQVANLNTSELVDHHSAPQPGFTDGSPNELITAVGLEGHREDSVSLDRKKEAKKNMVKQVDNVDVHSPVVLQDVQTVQKNEEVSLLTQKKVEKIEVLIVATSQNQNDLTAYSLDQINNDVGQICTPTTAEKKVKLTTIVTLQKENIQTTDTTSPDQTNEEAVKDVPAEKKSNLMVVVNLQKENTPKDCSIETSLKFQQEKFLSPDQECVASPLIIKHPPALPSLTYSLSSKQLSQEATVQKSRNQSQYTEDGGSLSPDVGDNEGPPPPPPPTGKINLRISKTRARTQSKEEDPAKMNVSDTQTIARDSTGEATYLEHEDRGFEDSGDSDQKPIIINLNESMDIQSAYKRLSTIFECEEDLDGILSTENIVDIEETKQEEQKQSEKKNCLTEINMGLSLKVSKGNGQQLQRPSADNGSIPENNQSKPDLSSKTETKRKFKFKFPKNKLAAISQAIRTGTTKTGKKAAEVVVYEEEEMPSDSRPVKENKKQTQESKKVEINSTKQFNFSERDIKVSSPINARHSKSHSRVEGLRKSTFDSIESLEESIEQLKINLDSISAPSCPPSNEPSFLQDPDSSFYTTDRAQLKGKVKRERDRSPSKRPASQILKGPNPPQSKRAKPQPLQDAGKTSTKKQTSSSSSSSSAQRSQAKSRHSSSGSPEKKSKGQQQVTQKQPSQADSRSSRAAGDSNHCVVALRASKIPALCHSSGKHPSASLSTPHCSDTADSLQNLSSSSSSSSSTSSPSSTSPSRKHSLLSPPSNVSKCPSRSSSPSSAHRSRQQAFLSPLSTSSSVKNSPSDSPPRSPSPPSSSFSSSPPPHKSFIPSLNLSRLLPSSSHILSPSRANVSPAHHGPCSSSKRQHRLILASTSTSTTSTTFQNTYYSSSSYSSSSPSSTSSSLSPTSSSSSPPSPSSSLLHTMVSHGARSVRKTASNPSSPGRGKKRTGSQAGRVPRTAAAASKDVA</sequence>
<keyword evidence="2" id="KW-1185">Reference proteome</keyword>
<evidence type="ECO:0000313" key="2">
    <source>
        <dbReference type="Proteomes" id="UP000831701"/>
    </source>
</evidence>
<feature type="non-terminal residue" evidence="1">
    <location>
        <position position="1"/>
    </location>
</feature>
<gene>
    <name evidence="1" type="ORF">L3Q82_021878</name>
</gene>
<accession>A0ACB8X5S0</accession>
<protein>
    <submittedName>
        <fullName evidence="1">Uncharacterized protein</fullName>
    </submittedName>
</protein>
<dbReference type="Proteomes" id="UP000831701">
    <property type="component" value="Chromosome 3"/>
</dbReference>
<evidence type="ECO:0000313" key="1">
    <source>
        <dbReference type="EMBL" id="KAI3375392.1"/>
    </source>
</evidence>
<dbReference type="EMBL" id="CM041533">
    <property type="protein sequence ID" value="KAI3375392.1"/>
    <property type="molecule type" value="Genomic_DNA"/>
</dbReference>